<comment type="caution">
    <text evidence="3">The sequence shown here is derived from an EMBL/GenBank/DDBJ whole genome shotgun (WGS) entry which is preliminary data.</text>
</comment>
<dbReference type="InterPro" id="IPR018490">
    <property type="entry name" value="cNMP-bd_dom_sf"/>
</dbReference>
<dbReference type="SUPFAM" id="SSF51206">
    <property type="entry name" value="cAMP-binding domain-like"/>
    <property type="match status" value="1"/>
</dbReference>
<reference evidence="3" key="1">
    <citation type="submission" date="2017-08" db="EMBL/GenBank/DDBJ databases">
        <authorList>
            <person name="Polle J.E."/>
            <person name="Barry K."/>
            <person name="Cushman J."/>
            <person name="Schmutz J."/>
            <person name="Tran D."/>
            <person name="Hathwaick L.T."/>
            <person name="Yim W.C."/>
            <person name="Jenkins J."/>
            <person name="Mckie-Krisberg Z.M."/>
            <person name="Prochnik S."/>
            <person name="Lindquist E."/>
            <person name="Dockter R.B."/>
            <person name="Adam C."/>
            <person name="Molina H."/>
            <person name="Bunkerborg J."/>
            <person name="Jin E."/>
            <person name="Buchheim M."/>
            <person name="Magnuson J."/>
        </authorList>
    </citation>
    <scope>NUCLEOTIDE SEQUENCE</scope>
    <source>
        <strain evidence="3">CCAP 19/18</strain>
    </source>
</reference>
<protein>
    <recommendedName>
        <fullName evidence="2">Cyclic nucleotide-binding domain-containing protein</fullName>
    </recommendedName>
</protein>
<feature type="compositionally biased region" description="Polar residues" evidence="1">
    <location>
        <begin position="55"/>
        <end position="67"/>
    </location>
</feature>
<feature type="compositionally biased region" description="Basic and acidic residues" evidence="1">
    <location>
        <begin position="113"/>
        <end position="122"/>
    </location>
</feature>
<keyword evidence="4" id="KW-1185">Reference proteome</keyword>
<dbReference type="Gene3D" id="2.60.120.10">
    <property type="entry name" value="Jelly Rolls"/>
    <property type="match status" value="1"/>
</dbReference>
<feature type="region of interest" description="Disordered" evidence="1">
    <location>
        <begin position="106"/>
        <end position="255"/>
    </location>
</feature>
<evidence type="ECO:0000313" key="4">
    <source>
        <dbReference type="Proteomes" id="UP000815325"/>
    </source>
</evidence>
<feature type="compositionally biased region" description="Polar residues" evidence="1">
    <location>
        <begin position="178"/>
        <end position="216"/>
    </location>
</feature>
<evidence type="ECO:0000259" key="2">
    <source>
        <dbReference type="PROSITE" id="PS50042"/>
    </source>
</evidence>
<proteinExistence type="predicted"/>
<evidence type="ECO:0000313" key="3">
    <source>
        <dbReference type="EMBL" id="KAF5841794.1"/>
    </source>
</evidence>
<feature type="domain" description="Cyclic nucleotide-binding" evidence="2">
    <location>
        <begin position="331"/>
        <end position="368"/>
    </location>
</feature>
<evidence type="ECO:0000256" key="1">
    <source>
        <dbReference type="SAM" id="MobiDB-lite"/>
    </source>
</evidence>
<dbReference type="InterPro" id="IPR014710">
    <property type="entry name" value="RmlC-like_jellyroll"/>
</dbReference>
<dbReference type="Proteomes" id="UP000815325">
    <property type="component" value="Unassembled WGS sequence"/>
</dbReference>
<dbReference type="PROSITE" id="PS50042">
    <property type="entry name" value="CNMP_BINDING_3"/>
    <property type="match status" value="1"/>
</dbReference>
<feature type="region of interest" description="Disordered" evidence="1">
    <location>
        <begin position="1"/>
        <end position="78"/>
    </location>
</feature>
<name>A0ABQ7H4K2_DUNSA</name>
<gene>
    <name evidence="3" type="ORF">DUNSADRAFT_11110</name>
</gene>
<dbReference type="EMBL" id="MU069476">
    <property type="protein sequence ID" value="KAF5841794.1"/>
    <property type="molecule type" value="Genomic_DNA"/>
</dbReference>
<sequence>MSEHSLGRQSGGGISFGARSACSAKSRAPSTANLASDDEGSEVSTVDSRLHKQRSPTGQEPEQQQPSHARLTAGVHNMGVQVKRDVPVLGQMGTVGQHRELRGVAFGLGVNFREQEPRDRKTSHSRKPSAAESSQSVAFGLDVNFREQEPRNRKASHSRKPSAAESSQSMAPLPLAPVTNSNTDYDATITCHHQSPSDAHNQHTRSTSHTGYQSVASGALAASPDGQSPPPKLLSCLSGRSRGDGSKSHTRASGGVAFEGAQGNASWEGMNGGVRKRAPPSLLSAATGRRSCSLSYMLRPTYLMDLSNMEPKARSTPEEAKLAHYLSCVPALAHLPCEIRIKLSRSLYPRSYTSGDVIIRQGLPSDGM</sequence>
<dbReference type="InterPro" id="IPR000595">
    <property type="entry name" value="cNMP-bd_dom"/>
</dbReference>
<organism evidence="3 4">
    <name type="scientific">Dunaliella salina</name>
    <name type="common">Green alga</name>
    <name type="synonym">Protococcus salinus</name>
    <dbReference type="NCBI Taxonomy" id="3046"/>
    <lineage>
        <taxon>Eukaryota</taxon>
        <taxon>Viridiplantae</taxon>
        <taxon>Chlorophyta</taxon>
        <taxon>core chlorophytes</taxon>
        <taxon>Chlorophyceae</taxon>
        <taxon>CS clade</taxon>
        <taxon>Chlamydomonadales</taxon>
        <taxon>Dunaliellaceae</taxon>
        <taxon>Dunaliella</taxon>
    </lineage>
</organism>
<accession>A0ABQ7H4K2</accession>